<feature type="compositionally biased region" description="Low complexity" evidence="1">
    <location>
        <begin position="13"/>
        <end position="22"/>
    </location>
</feature>
<feature type="compositionally biased region" description="Polar residues" evidence="1">
    <location>
        <begin position="364"/>
        <end position="382"/>
    </location>
</feature>
<feature type="region of interest" description="Disordered" evidence="1">
    <location>
        <begin position="190"/>
        <end position="210"/>
    </location>
</feature>
<feature type="region of interest" description="Disordered" evidence="1">
    <location>
        <begin position="1"/>
        <end position="80"/>
    </location>
</feature>
<name>A0A1E1KMG1_9HELO</name>
<protein>
    <submittedName>
        <fullName evidence="2">Uncharacterized protein</fullName>
    </submittedName>
</protein>
<dbReference type="OrthoDB" id="3552010at2759"/>
<feature type="compositionally biased region" description="Polar residues" evidence="1">
    <location>
        <begin position="59"/>
        <end position="70"/>
    </location>
</feature>
<feature type="region of interest" description="Disordered" evidence="1">
    <location>
        <begin position="977"/>
        <end position="1018"/>
    </location>
</feature>
<feature type="compositionally biased region" description="Low complexity" evidence="1">
    <location>
        <begin position="469"/>
        <end position="495"/>
    </location>
</feature>
<feature type="compositionally biased region" description="Low complexity" evidence="1">
    <location>
        <begin position="402"/>
        <end position="415"/>
    </location>
</feature>
<accession>A0A1E1KMG1</accession>
<feature type="region of interest" description="Disordered" evidence="1">
    <location>
        <begin position="231"/>
        <end position="251"/>
    </location>
</feature>
<feature type="region of interest" description="Disordered" evidence="1">
    <location>
        <begin position="830"/>
        <end position="850"/>
    </location>
</feature>
<dbReference type="Proteomes" id="UP000178912">
    <property type="component" value="Unassembled WGS sequence"/>
</dbReference>
<gene>
    <name evidence="2" type="ORF">RAG0_07647</name>
</gene>
<evidence type="ECO:0000313" key="3">
    <source>
        <dbReference type="Proteomes" id="UP000178912"/>
    </source>
</evidence>
<feature type="compositionally biased region" description="Polar residues" evidence="1">
    <location>
        <begin position="334"/>
        <end position="349"/>
    </location>
</feature>
<feature type="region of interest" description="Disordered" evidence="1">
    <location>
        <begin position="438"/>
        <end position="522"/>
    </location>
</feature>
<feature type="region of interest" description="Disordered" evidence="1">
    <location>
        <begin position="562"/>
        <end position="583"/>
    </location>
</feature>
<sequence length="1336" mass="144348">MADKRPKRKSAAKAESANKKIALAATAPLEATDQMTREDYEEEKPAHPRKSSVRPEASVENTIDTTSPTPTDKLATGVPGMISVPGLTNVQVLIPQPQSATRNKKPPSKSRLQGVPQAGTSQEPSPSLQPNNTLPRPRDHVLPPTGTFRLPAHTLLKTSTTKIQAQKTSALRNVQHLLTSEAALPSIVARPSPQARSQFRHSAGPDPVPILGPVPKPSVIQQMVDIIRNSDTHQKSPQNSGGTSNSLGLKHPQATKSFDLHSEELGPARRAATKSTEVNIASQAPEGHVTAAQNLGRRVLPEGNRLLAPGQQPQQSLAAKHFVTTQPISTQTLQLGNTLPLGSTSQSAPRQEYPPILPPRPITYSLSSTKSAEPANTITPEHTQPEVVAGRQPSDSDKRPRASSQVSGGSASKSSVPITISANLAAAAAKFSKMKGAAGKQTANFPHSQKPNTQVVGDMPPPPIRRRSNSANAALSAPRNQIGSLPNLSDSNPNNIDQAHVMGGKPRSTIQPPGLSSRNRSASQSLMMTGLGLNASNRDQQLEESDATLSPSPLKALHMQIGRSNPPRPLNSADTRAPPTEATSPNAEPLFAGHMYQMQPEKPCSLNLDSELVTDSFSGADQDPLTQQRNLDFQYKPDPLPFIPELARMQRQQQETPRAFGLMSEDADADAVVEFDWEFFNSAGSAPIMSPVTDHNENPLLFSHEDDIQDEPQYQGQYESQFESQFEFQFEGRDENHYDGVYEGHDGGQFEDGFEGHDESQDEGPDSGQSASSQSQGQKFPESLASRFQTRVAVLSSMKNRSPDADEDLRLSTAFAKTLENLIVGRAADKDRAAGKEREPQRDVPAGRKDFVPSGLAVTQLPAATEEVERSQNPTFHEFMTENDDDSCVFCNYESSIGIADSRVWLPEEASLGYCGECHEETREVFALWEDIYKLPHSSDEETKDKYKLWLEKSATTPLKELGDVVDFRSQLRDEMSKPSRLNSIMNASRCHDKDGGKDRREQRKEYTTPSTVRNVPLGGRLPVRRAVSGEMNRNNLAAGVKRTFNESLSMDNQNMGNSSSNLHLSPPSLSAHAPSLPLLNPILPTQSGSSNSATSMPPIMSISVPQVNAASQVTAHDGAITPNSAVFMGILNISAPGSRMTDTMTPFRTSTPNDGGAAVPSPTLGNASITAASVDTSSRPASHSAQPTGPSGVPRYFNAAPSSSFLNQPPMSLSDGPAFCRGCPWRQIDFTKAKICTACRDGKMLICSHAQHTNFRILAEMPGVFEGTAQVHGLGRIGRGGKFISDGRYANCMVCPGLATHGCKGKMNELLSCLNAQREHIRNDAFLLRSDNKGF</sequence>
<feature type="compositionally biased region" description="Polar residues" evidence="1">
    <location>
        <begin position="1172"/>
        <end position="1190"/>
    </location>
</feature>
<feature type="compositionally biased region" description="Polar residues" evidence="1">
    <location>
        <begin position="508"/>
        <end position="522"/>
    </location>
</feature>
<feature type="compositionally biased region" description="Polar residues" evidence="1">
    <location>
        <begin position="441"/>
        <end position="455"/>
    </location>
</feature>
<feature type="region of interest" description="Disordered" evidence="1">
    <location>
        <begin position="334"/>
        <end position="415"/>
    </location>
</feature>
<dbReference type="EMBL" id="FJUX01000039">
    <property type="protein sequence ID" value="CZS99203.1"/>
    <property type="molecule type" value="Genomic_DNA"/>
</dbReference>
<reference evidence="3" key="1">
    <citation type="submission" date="2016-03" db="EMBL/GenBank/DDBJ databases">
        <authorList>
            <person name="Guldener U."/>
        </authorList>
    </citation>
    <scope>NUCLEOTIDE SEQUENCE [LARGE SCALE GENOMIC DNA]</scope>
    <source>
        <strain evidence="3">04CH-RAC-A.6.1</strain>
    </source>
</reference>
<feature type="compositionally biased region" description="Basic and acidic residues" evidence="1">
    <location>
        <begin position="990"/>
        <end position="1007"/>
    </location>
</feature>
<keyword evidence="3" id="KW-1185">Reference proteome</keyword>
<organism evidence="2 3">
    <name type="scientific">Rhynchosporium agropyri</name>
    <dbReference type="NCBI Taxonomy" id="914238"/>
    <lineage>
        <taxon>Eukaryota</taxon>
        <taxon>Fungi</taxon>
        <taxon>Dikarya</taxon>
        <taxon>Ascomycota</taxon>
        <taxon>Pezizomycotina</taxon>
        <taxon>Leotiomycetes</taxon>
        <taxon>Helotiales</taxon>
        <taxon>Ploettnerulaceae</taxon>
        <taxon>Rhynchosporium</taxon>
    </lineage>
</organism>
<feature type="compositionally biased region" description="Basic residues" evidence="1">
    <location>
        <begin position="1"/>
        <end position="11"/>
    </location>
</feature>
<feature type="region of interest" description="Disordered" evidence="1">
    <location>
        <begin position="736"/>
        <end position="782"/>
    </location>
</feature>
<feature type="compositionally biased region" description="Polar residues" evidence="1">
    <location>
        <begin position="118"/>
        <end position="134"/>
    </location>
</feature>
<proteinExistence type="predicted"/>
<feature type="region of interest" description="Disordered" evidence="1">
    <location>
        <begin position="96"/>
        <end position="154"/>
    </location>
</feature>
<evidence type="ECO:0000313" key="2">
    <source>
        <dbReference type="EMBL" id="CZS99203.1"/>
    </source>
</evidence>
<feature type="compositionally biased region" description="Low complexity" evidence="1">
    <location>
        <begin position="767"/>
        <end position="778"/>
    </location>
</feature>
<feature type="compositionally biased region" description="Basic and acidic residues" evidence="1">
    <location>
        <begin position="736"/>
        <end position="759"/>
    </location>
</feature>
<feature type="region of interest" description="Disordered" evidence="1">
    <location>
        <begin position="1172"/>
        <end position="1194"/>
    </location>
</feature>
<feature type="compositionally biased region" description="Basic and acidic residues" evidence="1">
    <location>
        <begin position="35"/>
        <end position="46"/>
    </location>
</feature>
<feature type="compositionally biased region" description="Polar residues" evidence="1">
    <location>
        <begin position="235"/>
        <end position="247"/>
    </location>
</feature>
<evidence type="ECO:0000256" key="1">
    <source>
        <dbReference type="SAM" id="MobiDB-lite"/>
    </source>
</evidence>